<dbReference type="EC" id="3.2.1.-" evidence="9"/>
<evidence type="ECO:0000256" key="5">
    <source>
        <dbReference type="ARBA" id="ARBA00023277"/>
    </source>
</evidence>
<dbReference type="PRINTS" id="PR00733">
    <property type="entry name" value="GLHYDRLASE6"/>
</dbReference>
<evidence type="ECO:0000256" key="3">
    <source>
        <dbReference type="ARBA" id="ARBA00023001"/>
    </source>
</evidence>
<evidence type="ECO:0000256" key="9">
    <source>
        <dbReference type="RuleBase" id="RU361186"/>
    </source>
</evidence>
<keyword evidence="4" id="KW-1015">Disulfide bond</keyword>
<evidence type="ECO:0000256" key="4">
    <source>
        <dbReference type="ARBA" id="ARBA00023157"/>
    </source>
</evidence>
<accession>A0ABU0T2U0</accession>
<keyword evidence="12" id="KW-1185">Reference proteome</keyword>
<feature type="active site" evidence="8">
    <location>
        <position position="185"/>
    </location>
</feature>
<comment type="similarity">
    <text evidence="9">Belongs to the glycosyl hydrolase family 6.</text>
</comment>
<dbReference type="Proteomes" id="UP001230328">
    <property type="component" value="Unassembled WGS sequence"/>
</dbReference>
<keyword evidence="6 9" id="KW-0326">Glycosidase</keyword>
<keyword evidence="5 9" id="KW-0119">Carbohydrate metabolism</keyword>
<keyword evidence="2 9" id="KW-0378">Hydrolase</keyword>
<feature type="region of interest" description="Disordered" evidence="10">
    <location>
        <begin position="89"/>
        <end position="110"/>
    </location>
</feature>
<dbReference type="PANTHER" id="PTHR34876:SF4">
    <property type="entry name" value="1,4-BETA-D-GLUCAN CELLOBIOHYDROLASE C-RELATED"/>
    <property type="match status" value="1"/>
</dbReference>
<sequence>MPPAVGTESVVVAGTGARVRLFAHGARSCATRGRARARLFTGGRGPGPAGGRFRVRVVAVGLAALVVAASAGVWGAGTSGAREVSGAGGVSGVGPAWRGEPQVRGPGPAESFWVDPRSRAALQAAEWRLAGRTADALLMDRIAARPQAEWLNGPASRAVVRARTAAAARQGRTAVLVAYYIPHRDCGSYSGGGAWNAAGYRKWVDEFATGLGDRDAYVIVEPDAVAQTVAGCVSVVAEERYALLAYAVDRLKRQPGTRVYLDAGNSAWLPDTSRLVEPLTQSGIARADGFALNVSNFQTDAASSAYGNRLSAALGGKHFVIDTSRNGNGPYTGTDSWCNPPGRALGTPPTTATGAPLIDAYLWIKRPGESDGTCRGGPTAGQWWPSYALELARNARG</sequence>
<dbReference type="InterPro" id="IPR016288">
    <property type="entry name" value="Beta_cellobiohydrolase"/>
</dbReference>
<evidence type="ECO:0000256" key="6">
    <source>
        <dbReference type="ARBA" id="ARBA00023295"/>
    </source>
</evidence>
<evidence type="ECO:0000256" key="2">
    <source>
        <dbReference type="ARBA" id="ARBA00022801"/>
    </source>
</evidence>
<keyword evidence="1" id="KW-0732">Signal</keyword>
<keyword evidence="7 9" id="KW-0624">Polysaccharide degradation</keyword>
<dbReference type="EMBL" id="JAUSZI010000002">
    <property type="protein sequence ID" value="MDQ1030126.1"/>
    <property type="molecule type" value="Genomic_DNA"/>
</dbReference>
<evidence type="ECO:0000256" key="1">
    <source>
        <dbReference type="ARBA" id="ARBA00022729"/>
    </source>
</evidence>
<dbReference type="GO" id="GO:0008810">
    <property type="term" value="F:cellulase activity"/>
    <property type="evidence" value="ECO:0007669"/>
    <property type="project" value="UniProtKB-EC"/>
</dbReference>
<comment type="caution">
    <text evidence="11">The sequence shown here is derived from an EMBL/GenBank/DDBJ whole genome shotgun (WGS) entry which is preliminary data.</text>
</comment>
<evidence type="ECO:0000313" key="12">
    <source>
        <dbReference type="Proteomes" id="UP001230328"/>
    </source>
</evidence>
<dbReference type="InterPro" id="IPR036434">
    <property type="entry name" value="Beta_cellobiohydrolase_sf"/>
</dbReference>
<protein>
    <recommendedName>
        <fullName evidence="9">Glucanase</fullName>
        <ecNumber evidence="9">3.2.1.-</ecNumber>
    </recommendedName>
</protein>
<proteinExistence type="inferred from homology"/>
<dbReference type="PROSITE" id="PS00655">
    <property type="entry name" value="GLYCOSYL_HYDROL_F6_1"/>
    <property type="match status" value="1"/>
</dbReference>
<evidence type="ECO:0000256" key="10">
    <source>
        <dbReference type="SAM" id="MobiDB-lite"/>
    </source>
</evidence>
<dbReference type="InterPro" id="IPR001524">
    <property type="entry name" value="Glyco_hydro_6_CS"/>
</dbReference>
<organism evidence="11 12">
    <name type="scientific">Streptomyces umbrinus</name>
    <dbReference type="NCBI Taxonomy" id="67370"/>
    <lineage>
        <taxon>Bacteria</taxon>
        <taxon>Bacillati</taxon>
        <taxon>Actinomycetota</taxon>
        <taxon>Actinomycetes</taxon>
        <taxon>Kitasatosporales</taxon>
        <taxon>Streptomycetaceae</taxon>
        <taxon>Streptomyces</taxon>
        <taxon>Streptomyces phaeochromogenes group</taxon>
    </lineage>
</organism>
<dbReference type="Pfam" id="PF01341">
    <property type="entry name" value="Glyco_hydro_6"/>
    <property type="match status" value="1"/>
</dbReference>
<dbReference type="SUPFAM" id="SSF51989">
    <property type="entry name" value="Glycosyl hydrolases family 6, cellulases"/>
    <property type="match status" value="1"/>
</dbReference>
<dbReference type="PANTHER" id="PTHR34876">
    <property type="match status" value="1"/>
</dbReference>
<dbReference type="Gene3D" id="3.20.20.40">
    <property type="entry name" value="1, 4-beta cellobiohydrolase"/>
    <property type="match status" value="1"/>
</dbReference>
<reference evidence="11 12" key="1">
    <citation type="submission" date="2023-07" db="EMBL/GenBank/DDBJ databases">
        <title>Comparative genomics of wheat-associated soil bacteria to identify genetic determinants of phenazine resistance.</title>
        <authorList>
            <person name="Mouncey N."/>
        </authorList>
    </citation>
    <scope>NUCLEOTIDE SEQUENCE [LARGE SCALE GENOMIC DNA]</scope>
    <source>
        <strain evidence="11 12">V2I4</strain>
    </source>
</reference>
<keyword evidence="3 9" id="KW-0136">Cellulose degradation</keyword>
<evidence type="ECO:0000313" key="11">
    <source>
        <dbReference type="EMBL" id="MDQ1030126.1"/>
    </source>
</evidence>
<name>A0ABU0T2U0_9ACTN</name>
<gene>
    <name evidence="11" type="ORF">QF035_007708</name>
</gene>
<evidence type="ECO:0000256" key="7">
    <source>
        <dbReference type="ARBA" id="ARBA00023326"/>
    </source>
</evidence>
<evidence type="ECO:0000256" key="8">
    <source>
        <dbReference type="PROSITE-ProRule" id="PRU10056"/>
    </source>
</evidence>